<evidence type="ECO:0000256" key="7">
    <source>
        <dbReference type="ARBA" id="ARBA00047899"/>
    </source>
</evidence>
<evidence type="ECO:0000256" key="6">
    <source>
        <dbReference type="ARBA" id="ARBA00022840"/>
    </source>
</evidence>
<feature type="non-terminal residue" evidence="10">
    <location>
        <position position="1"/>
    </location>
</feature>
<dbReference type="PROSITE" id="PS50011">
    <property type="entry name" value="PROTEIN_KINASE_DOM"/>
    <property type="match status" value="1"/>
</dbReference>
<reference evidence="10" key="1">
    <citation type="journal article" date="2020" name="Stud. Mycol.">
        <title>101 Dothideomycetes genomes: a test case for predicting lifestyles and emergence of pathogens.</title>
        <authorList>
            <person name="Haridas S."/>
            <person name="Albert R."/>
            <person name="Binder M."/>
            <person name="Bloem J."/>
            <person name="Labutti K."/>
            <person name="Salamov A."/>
            <person name="Andreopoulos B."/>
            <person name="Baker S."/>
            <person name="Barry K."/>
            <person name="Bills G."/>
            <person name="Bluhm B."/>
            <person name="Cannon C."/>
            <person name="Castanera R."/>
            <person name="Culley D."/>
            <person name="Daum C."/>
            <person name="Ezra D."/>
            <person name="Gonzalez J."/>
            <person name="Henrissat B."/>
            <person name="Kuo A."/>
            <person name="Liang C."/>
            <person name="Lipzen A."/>
            <person name="Lutzoni F."/>
            <person name="Magnuson J."/>
            <person name="Mondo S."/>
            <person name="Nolan M."/>
            <person name="Ohm R."/>
            <person name="Pangilinan J."/>
            <person name="Park H.-J."/>
            <person name="Ramirez L."/>
            <person name="Alfaro M."/>
            <person name="Sun H."/>
            <person name="Tritt A."/>
            <person name="Yoshinaga Y."/>
            <person name="Zwiers L.-H."/>
            <person name="Turgeon B."/>
            <person name="Goodwin S."/>
            <person name="Spatafora J."/>
            <person name="Crous P."/>
            <person name="Grigoriev I."/>
        </authorList>
    </citation>
    <scope>NUCLEOTIDE SEQUENCE</scope>
    <source>
        <strain evidence="10">CBS 109.77</strain>
    </source>
</reference>
<dbReference type="Proteomes" id="UP000799757">
    <property type="component" value="Unassembled WGS sequence"/>
</dbReference>
<dbReference type="EMBL" id="MU002452">
    <property type="protein sequence ID" value="KAF2786511.1"/>
    <property type="molecule type" value="Genomic_DNA"/>
</dbReference>
<dbReference type="Gene3D" id="1.10.510.10">
    <property type="entry name" value="Transferase(Phosphotransferase) domain 1"/>
    <property type="match status" value="1"/>
</dbReference>
<keyword evidence="3" id="KW-0808">Transferase</keyword>
<keyword evidence="4" id="KW-0547">Nucleotide-binding</keyword>
<dbReference type="PANTHER" id="PTHR43671">
    <property type="entry name" value="SERINE/THREONINE-PROTEIN KINASE NEK"/>
    <property type="match status" value="1"/>
</dbReference>
<evidence type="ECO:0000256" key="1">
    <source>
        <dbReference type="ARBA" id="ARBA00012513"/>
    </source>
</evidence>
<evidence type="ECO:0000256" key="4">
    <source>
        <dbReference type="ARBA" id="ARBA00022741"/>
    </source>
</evidence>
<organism evidence="10 11">
    <name type="scientific">Melanomma pulvis-pyrius CBS 109.77</name>
    <dbReference type="NCBI Taxonomy" id="1314802"/>
    <lineage>
        <taxon>Eukaryota</taxon>
        <taxon>Fungi</taxon>
        <taxon>Dikarya</taxon>
        <taxon>Ascomycota</taxon>
        <taxon>Pezizomycotina</taxon>
        <taxon>Dothideomycetes</taxon>
        <taxon>Pleosporomycetidae</taxon>
        <taxon>Pleosporales</taxon>
        <taxon>Melanommataceae</taxon>
        <taxon>Melanomma</taxon>
    </lineage>
</organism>
<dbReference type="CDD" id="cd00180">
    <property type="entry name" value="PKc"/>
    <property type="match status" value="1"/>
</dbReference>
<evidence type="ECO:0000313" key="10">
    <source>
        <dbReference type="EMBL" id="KAF2786511.1"/>
    </source>
</evidence>
<dbReference type="InterPro" id="IPR000719">
    <property type="entry name" value="Prot_kinase_dom"/>
</dbReference>
<dbReference type="OrthoDB" id="4062651at2759"/>
<dbReference type="GO" id="GO:0004674">
    <property type="term" value="F:protein serine/threonine kinase activity"/>
    <property type="evidence" value="ECO:0007669"/>
    <property type="project" value="UniProtKB-KW"/>
</dbReference>
<dbReference type="InterPro" id="IPR011009">
    <property type="entry name" value="Kinase-like_dom_sf"/>
</dbReference>
<proteinExistence type="predicted"/>
<keyword evidence="6" id="KW-0067">ATP-binding</keyword>
<dbReference type="EC" id="2.7.11.1" evidence="1"/>
<keyword evidence="11" id="KW-1185">Reference proteome</keyword>
<accession>A0A6A6WRG7</accession>
<name>A0A6A6WRG7_9PLEO</name>
<protein>
    <recommendedName>
        <fullName evidence="1">non-specific serine/threonine protein kinase</fullName>
        <ecNumber evidence="1">2.7.11.1</ecNumber>
    </recommendedName>
</protein>
<evidence type="ECO:0000256" key="8">
    <source>
        <dbReference type="ARBA" id="ARBA00048679"/>
    </source>
</evidence>
<dbReference type="GO" id="GO:0005524">
    <property type="term" value="F:ATP binding"/>
    <property type="evidence" value="ECO:0007669"/>
    <property type="project" value="UniProtKB-KW"/>
</dbReference>
<comment type="catalytic activity">
    <reaction evidence="7">
        <text>L-threonyl-[protein] + ATP = O-phospho-L-threonyl-[protein] + ADP + H(+)</text>
        <dbReference type="Rhea" id="RHEA:46608"/>
        <dbReference type="Rhea" id="RHEA-COMP:11060"/>
        <dbReference type="Rhea" id="RHEA-COMP:11605"/>
        <dbReference type="ChEBI" id="CHEBI:15378"/>
        <dbReference type="ChEBI" id="CHEBI:30013"/>
        <dbReference type="ChEBI" id="CHEBI:30616"/>
        <dbReference type="ChEBI" id="CHEBI:61977"/>
        <dbReference type="ChEBI" id="CHEBI:456216"/>
        <dbReference type="EC" id="2.7.11.1"/>
    </reaction>
</comment>
<comment type="catalytic activity">
    <reaction evidence="8">
        <text>L-seryl-[protein] + ATP = O-phospho-L-seryl-[protein] + ADP + H(+)</text>
        <dbReference type="Rhea" id="RHEA:17989"/>
        <dbReference type="Rhea" id="RHEA-COMP:9863"/>
        <dbReference type="Rhea" id="RHEA-COMP:11604"/>
        <dbReference type="ChEBI" id="CHEBI:15378"/>
        <dbReference type="ChEBI" id="CHEBI:29999"/>
        <dbReference type="ChEBI" id="CHEBI:30616"/>
        <dbReference type="ChEBI" id="CHEBI:83421"/>
        <dbReference type="ChEBI" id="CHEBI:456216"/>
        <dbReference type="EC" id="2.7.11.1"/>
    </reaction>
</comment>
<gene>
    <name evidence="10" type="ORF">K505DRAFT_226324</name>
</gene>
<evidence type="ECO:0000256" key="5">
    <source>
        <dbReference type="ARBA" id="ARBA00022777"/>
    </source>
</evidence>
<feature type="domain" description="Protein kinase" evidence="9">
    <location>
        <begin position="1"/>
        <end position="144"/>
    </location>
</feature>
<dbReference type="SMART" id="SM00220">
    <property type="entry name" value="S_TKc"/>
    <property type="match status" value="1"/>
</dbReference>
<dbReference type="PANTHER" id="PTHR43671:SF98">
    <property type="entry name" value="SERINE_THREONINE-PROTEIN KINASE NEK11"/>
    <property type="match status" value="1"/>
</dbReference>
<evidence type="ECO:0000256" key="3">
    <source>
        <dbReference type="ARBA" id="ARBA00022679"/>
    </source>
</evidence>
<keyword evidence="2" id="KW-0723">Serine/threonine-protein kinase</keyword>
<feature type="non-terminal residue" evidence="10">
    <location>
        <position position="144"/>
    </location>
</feature>
<sequence length="144" mass="16237">EIDLLKKLRHKHVVEVLCTYSFGKNYSIIMSPVAEADLKSFLTTDHSDQKMFRWFGCLTAGLAYIHSKNIRHRDIKPANILVKGEHVLFTDFGIAKDFSQDNTTSSIGTVNAKSYMYCAPEVAAEKPRGRPSDVYSLGCVFLEM</sequence>
<dbReference type="AlphaFoldDB" id="A0A6A6WRG7"/>
<evidence type="ECO:0000256" key="2">
    <source>
        <dbReference type="ARBA" id="ARBA00022527"/>
    </source>
</evidence>
<dbReference type="Pfam" id="PF00069">
    <property type="entry name" value="Pkinase"/>
    <property type="match status" value="1"/>
</dbReference>
<dbReference type="InterPro" id="IPR008271">
    <property type="entry name" value="Ser/Thr_kinase_AS"/>
</dbReference>
<dbReference type="SUPFAM" id="SSF56112">
    <property type="entry name" value="Protein kinase-like (PK-like)"/>
    <property type="match status" value="1"/>
</dbReference>
<dbReference type="PROSITE" id="PS00108">
    <property type="entry name" value="PROTEIN_KINASE_ST"/>
    <property type="match status" value="1"/>
</dbReference>
<dbReference type="InterPro" id="IPR050660">
    <property type="entry name" value="NEK_Ser/Thr_kinase"/>
</dbReference>
<evidence type="ECO:0000313" key="11">
    <source>
        <dbReference type="Proteomes" id="UP000799757"/>
    </source>
</evidence>
<keyword evidence="5 10" id="KW-0418">Kinase</keyword>
<evidence type="ECO:0000259" key="9">
    <source>
        <dbReference type="PROSITE" id="PS50011"/>
    </source>
</evidence>
<dbReference type="GO" id="GO:0005634">
    <property type="term" value="C:nucleus"/>
    <property type="evidence" value="ECO:0007669"/>
    <property type="project" value="TreeGrafter"/>
</dbReference>